<name>A0A2P5WX41_GOSBA</name>
<evidence type="ECO:0000313" key="1">
    <source>
        <dbReference type="EMBL" id="PPR95660.1"/>
    </source>
</evidence>
<evidence type="ECO:0000313" key="2">
    <source>
        <dbReference type="Proteomes" id="UP000239757"/>
    </source>
</evidence>
<gene>
    <name evidence="1" type="ORF">GOBAR_AA25005</name>
</gene>
<dbReference type="EMBL" id="KZ666210">
    <property type="protein sequence ID" value="PPR95660.1"/>
    <property type="molecule type" value="Genomic_DNA"/>
</dbReference>
<organism evidence="1 2">
    <name type="scientific">Gossypium barbadense</name>
    <name type="common">Sea Island cotton</name>
    <name type="synonym">Hibiscus barbadensis</name>
    <dbReference type="NCBI Taxonomy" id="3634"/>
    <lineage>
        <taxon>Eukaryota</taxon>
        <taxon>Viridiplantae</taxon>
        <taxon>Streptophyta</taxon>
        <taxon>Embryophyta</taxon>
        <taxon>Tracheophyta</taxon>
        <taxon>Spermatophyta</taxon>
        <taxon>Magnoliopsida</taxon>
        <taxon>eudicotyledons</taxon>
        <taxon>Gunneridae</taxon>
        <taxon>Pentapetalae</taxon>
        <taxon>rosids</taxon>
        <taxon>malvids</taxon>
        <taxon>Malvales</taxon>
        <taxon>Malvaceae</taxon>
        <taxon>Malvoideae</taxon>
        <taxon>Gossypium</taxon>
    </lineage>
</organism>
<protein>
    <submittedName>
        <fullName evidence="1">Uncharacterized protein</fullName>
    </submittedName>
</protein>
<dbReference type="AlphaFoldDB" id="A0A2P5WX41"/>
<accession>A0A2P5WX41</accession>
<dbReference type="Proteomes" id="UP000239757">
    <property type="component" value="Unassembled WGS sequence"/>
</dbReference>
<reference evidence="1 2" key="1">
    <citation type="submission" date="2015-01" db="EMBL/GenBank/DDBJ databases">
        <title>Genome of allotetraploid Gossypium barbadense reveals genomic plasticity and fiber elongation in cotton evolution.</title>
        <authorList>
            <person name="Chen X."/>
            <person name="Liu X."/>
            <person name="Zhao B."/>
            <person name="Zheng H."/>
            <person name="Hu Y."/>
            <person name="Lu G."/>
            <person name="Yang C."/>
            <person name="Chen J."/>
            <person name="Shan C."/>
            <person name="Zhang L."/>
            <person name="Zhou Y."/>
            <person name="Wang L."/>
            <person name="Guo W."/>
            <person name="Bai Y."/>
            <person name="Ruan J."/>
            <person name="Shangguan X."/>
            <person name="Mao Y."/>
            <person name="Jiang J."/>
            <person name="Zhu Y."/>
            <person name="Lei J."/>
            <person name="Kang H."/>
            <person name="Chen S."/>
            <person name="He X."/>
            <person name="Wang R."/>
            <person name="Wang Y."/>
            <person name="Chen J."/>
            <person name="Wang L."/>
            <person name="Yu S."/>
            <person name="Wang B."/>
            <person name="Wei J."/>
            <person name="Song S."/>
            <person name="Lu X."/>
            <person name="Gao Z."/>
            <person name="Gu W."/>
            <person name="Deng X."/>
            <person name="Ma D."/>
            <person name="Wang S."/>
            <person name="Liang W."/>
            <person name="Fang L."/>
            <person name="Cai C."/>
            <person name="Zhu X."/>
            <person name="Zhou B."/>
            <person name="Zhang Y."/>
            <person name="Chen Z."/>
            <person name="Xu S."/>
            <person name="Zhu R."/>
            <person name="Wang S."/>
            <person name="Zhang T."/>
            <person name="Zhao G."/>
        </authorList>
    </citation>
    <scope>NUCLEOTIDE SEQUENCE [LARGE SCALE GENOMIC DNA]</scope>
    <source>
        <strain evidence="2">cv. Xinhai21</strain>
        <tissue evidence="1">Leaf</tissue>
    </source>
</reference>
<proteinExistence type="predicted"/>
<sequence>MACRYRRDGARADALERPSAIRNSGTLNWRTTKAELNRSRIVKVCHDDLKTEGRVEFHYELEVCQLDDFKEEPPWFSRQKGSNASAI</sequence>